<dbReference type="InterPro" id="IPR000994">
    <property type="entry name" value="Pept_M24"/>
</dbReference>
<dbReference type="AlphaFoldDB" id="A0A1E1JWA3"/>
<keyword evidence="3" id="KW-1185">Reference proteome</keyword>
<dbReference type="Gene3D" id="3.40.350.10">
    <property type="entry name" value="Creatinase/prolidase N-terminal domain"/>
    <property type="match status" value="1"/>
</dbReference>
<evidence type="ECO:0000313" key="3">
    <source>
        <dbReference type="Proteomes" id="UP000178912"/>
    </source>
</evidence>
<dbReference type="PANTHER" id="PTHR46112:SF2">
    <property type="entry name" value="XAA-PRO AMINOPEPTIDASE P-RELATED"/>
    <property type="match status" value="1"/>
</dbReference>
<dbReference type="InterPro" id="IPR036005">
    <property type="entry name" value="Creatinase/aminopeptidase-like"/>
</dbReference>
<dbReference type="Gene3D" id="3.90.230.10">
    <property type="entry name" value="Creatinase/methionine aminopeptidase superfamily"/>
    <property type="match status" value="1"/>
</dbReference>
<dbReference type="SUPFAM" id="SSF53092">
    <property type="entry name" value="Creatinase/prolidase N-terminal domain"/>
    <property type="match status" value="1"/>
</dbReference>
<accession>A0A1E1JWA3</accession>
<feature type="domain" description="Peptidase M24" evidence="1">
    <location>
        <begin position="259"/>
        <end position="475"/>
    </location>
</feature>
<dbReference type="OrthoDB" id="9995434at2759"/>
<reference evidence="3" key="1">
    <citation type="submission" date="2016-03" db="EMBL/GenBank/DDBJ databases">
        <authorList>
            <person name="Guldener U."/>
        </authorList>
    </citation>
    <scope>NUCLEOTIDE SEQUENCE [LARGE SCALE GENOMIC DNA]</scope>
    <source>
        <strain evidence="3">04CH-RAC-A.6.1</strain>
    </source>
</reference>
<gene>
    <name evidence="2" type="ORF">RAG0_01150</name>
</gene>
<dbReference type="InterPro" id="IPR029149">
    <property type="entry name" value="Creatin/AminoP/Spt16_N"/>
</dbReference>
<dbReference type="Pfam" id="PF00557">
    <property type="entry name" value="Peptidase_M24"/>
    <property type="match status" value="1"/>
</dbReference>
<dbReference type="PANTHER" id="PTHR46112">
    <property type="entry name" value="AMINOPEPTIDASE"/>
    <property type="match status" value="1"/>
</dbReference>
<dbReference type="Proteomes" id="UP000178912">
    <property type="component" value="Unassembled WGS sequence"/>
</dbReference>
<dbReference type="InterPro" id="IPR050659">
    <property type="entry name" value="Peptidase_M24B"/>
</dbReference>
<sequence length="493" mass="55186">MDEKEVLLEPCAPVENKHQIPNIKLRARQCLLMAFLLVVTCFVLISNYSDKEISEDNSSSHSIQGFQECSINNFLSTGLPFLDPASPLPVSEFVERRDNLAAALVADGVDAFVVEPGYTFQYYANISQKDWEVWEPEERPFLMVVQPVKNESTGEIKAAVNFLAPSFEVERAKLLGMPFVDKLHFVPWEEHWNPYETLLKAWKTPGLKKRNSRPKIMVDDEMRDFIQRGLGENGFEVVGLGGEVERVKQTKTEREIEIVRAVNTGTVEAVRAMRLCMYPGLTENEVMNVLDNTLRAAGMEPFFDIVLFDEDASNPHGGTDGSKVLEAETFVLIDVGAHLFGYSSDICRTFFPPFFPKPNTTAEISALSPHIREKLLVWDIVLEAQTQSMRALHQGNSAASVDIAARKVITDAGYGKDFTHRVGHGIGIKAHESPYLNKGNVNVTLRAGMTFTSEPGIYLVDKFGVRHEDILLVRERGEPEVLTTTRAVGPWDP</sequence>
<dbReference type="EMBL" id="FJUX01000004">
    <property type="protein sequence ID" value="CZS90002.1"/>
    <property type="molecule type" value="Genomic_DNA"/>
</dbReference>
<name>A0A1E1JWA3_9HELO</name>
<proteinExistence type="predicted"/>
<evidence type="ECO:0000313" key="2">
    <source>
        <dbReference type="EMBL" id="CZS90002.1"/>
    </source>
</evidence>
<evidence type="ECO:0000259" key="1">
    <source>
        <dbReference type="Pfam" id="PF00557"/>
    </source>
</evidence>
<dbReference type="SUPFAM" id="SSF55920">
    <property type="entry name" value="Creatinase/aminopeptidase"/>
    <property type="match status" value="1"/>
</dbReference>
<organism evidence="2 3">
    <name type="scientific">Rhynchosporium agropyri</name>
    <dbReference type="NCBI Taxonomy" id="914238"/>
    <lineage>
        <taxon>Eukaryota</taxon>
        <taxon>Fungi</taxon>
        <taxon>Dikarya</taxon>
        <taxon>Ascomycota</taxon>
        <taxon>Pezizomycotina</taxon>
        <taxon>Leotiomycetes</taxon>
        <taxon>Helotiales</taxon>
        <taxon>Ploettnerulaceae</taxon>
        <taxon>Rhynchosporium</taxon>
    </lineage>
</organism>
<protein>
    <submittedName>
        <fullName evidence="2">Probable xaa-Pro dipeptidase</fullName>
    </submittedName>
</protein>